<keyword evidence="2" id="KW-1185">Reference proteome</keyword>
<proteinExistence type="predicted"/>
<evidence type="ECO:0000313" key="1">
    <source>
        <dbReference type="EMBL" id="GFE65888.1"/>
    </source>
</evidence>
<accession>A0A6N6JKT5</accession>
<evidence type="ECO:0000313" key="2">
    <source>
        <dbReference type="Proteomes" id="UP000436822"/>
    </source>
</evidence>
<comment type="caution">
    <text evidence="1">The sequence shown here is derived from an EMBL/GenBank/DDBJ whole genome shotgun (WGS) entry which is preliminary data.</text>
</comment>
<dbReference type="Proteomes" id="UP000436822">
    <property type="component" value="Unassembled WGS sequence"/>
</dbReference>
<dbReference type="AlphaFoldDB" id="A0A6N6JKT5"/>
<sequence>MMIYRPFEVSFKRRNSFPSETYVMPHPDRPAPLKTGSVPRRYMQNIGNSRRDTSMPAPWTIRIRGDAGDRDRSASDFRFEAVLRVTDLEERIAGAILTREKQCSYFADGEDSPGQPAVELKQLRRFSKRLEQIENRDDLLKIEPGELPISFNDDLFAGDYIEVTCGQCGKTSGPEAAVLVPFSDDDHMQYYGDYRCCDCGGWIATKIRGQRRP</sequence>
<organism evidence="1 2">
    <name type="scientific">Litoreibacter roseus</name>
    <dbReference type="NCBI Taxonomy" id="2601869"/>
    <lineage>
        <taxon>Bacteria</taxon>
        <taxon>Pseudomonadati</taxon>
        <taxon>Pseudomonadota</taxon>
        <taxon>Alphaproteobacteria</taxon>
        <taxon>Rhodobacterales</taxon>
        <taxon>Roseobacteraceae</taxon>
        <taxon>Litoreibacter</taxon>
    </lineage>
</organism>
<dbReference type="EMBL" id="BLJE01000003">
    <property type="protein sequence ID" value="GFE65888.1"/>
    <property type="molecule type" value="Genomic_DNA"/>
</dbReference>
<reference evidence="1 2" key="1">
    <citation type="submission" date="2019-12" db="EMBL/GenBank/DDBJ databases">
        <title>Litoreibacter badius sp. nov., a novel bacteriochlorophyll a-containing bacterium in the genus Litoreibacter.</title>
        <authorList>
            <person name="Kanamuro M."/>
            <person name="Takabe Y."/>
            <person name="Mori K."/>
            <person name="Takaichi S."/>
            <person name="Hanada S."/>
        </authorList>
    </citation>
    <scope>NUCLEOTIDE SEQUENCE [LARGE SCALE GENOMIC DNA]</scope>
    <source>
        <strain evidence="1 2">K6</strain>
    </source>
</reference>
<gene>
    <name evidence="1" type="ORF">KIN_29620</name>
</gene>
<name>A0A6N6JKT5_9RHOB</name>
<protein>
    <submittedName>
        <fullName evidence="1">Uncharacterized protein</fullName>
    </submittedName>
</protein>